<evidence type="ECO:0000313" key="4">
    <source>
        <dbReference type="Proteomes" id="UP000294567"/>
    </source>
</evidence>
<reference evidence="3 4" key="1">
    <citation type="submission" date="2019-03" db="EMBL/GenBank/DDBJ databases">
        <title>Genomic Encyclopedia of Type Strains, Phase IV (KMG-IV): sequencing the most valuable type-strain genomes for metagenomic binning, comparative biology and taxonomic classification.</title>
        <authorList>
            <person name="Goeker M."/>
        </authorList>
    </citation>
    <scope>NUCLEOTIDE SEQUENCE [LARGE SCALE GENOMIC DNA]</scope>
    <source>
        <strain evidence="3 4">DSM 26752</strain>
    </source>
</reference>
<dbReference type="RefSeq" id="WP_132025681.1">
    <property type="nucleotide sequence ID" value="NZ_CP068564.1"/>
</dbReference>
<keyword evidence="1" id="KW-0472">Membrane</keyword>
<organism evidence="3 4">
    <name type="scientific">Keratinibaculum paraultunense</name>
    <dbReference type="NCBI Taxonomy" id="1278232"/>
    <lineage>
        <taxon>Bacteria</taxon>
        <taxon>Bacillati</taxon>
        <taxon>Bacillota</taxon>
        <taxon>Tissierellia</taxon>
        <taxon>Tissierellales</taxon>
        <taxon>Tepidimicrobiaceae</taxon>
        <taxon>Keratinibaculum</taxon>
    </lineage>
</organism>
<feature type="transmembrane region" description="Helical" evidence="1">
    <location>
        <begin position="12"/>
        <end position="32"/>
    </location>
</feature>
<name>A0A4V2UUI8_9FIRM</name>
<feature type="transmembrane region" description="Helical" evidence="1">
    <location>
        <begin position="121"/>
        <end position="139"/>
    </location>
</feature>
<evidence type="ECO:0000313" key="3">
    <source>
        <dbReference type="EMBL" id="TCS91104.1"/>
    </source>
</evidence>
<dbReference type="Pfam" id="PF07670">
    <property type="entry name" value="Gate"/>
    <property type="match status" value="1"/>
</dbReference>
<sequence>MDFSSYLKESTIGSIDSVLSMAKIIIPLMIVMEILKDAKILEKISKKLKPIAKLFDISNESVFPLMIGMVFGLIYGAGIIIESIEEENLKKKDLYIIIIFLVACHAIFEDTFIFVAVGANLWLLFFARLTVALVVAYFASKVIDRVKRFN</sequence>
<comment type="caution">
    <text evidence="3">The sequence shown here is derived from an EMBL/GenBank/DDBJ whole genome shotgun (WGS) entry which is preliminary data.</text>
</comment>
<dbReference type="OrthoDB" id="9779080at2"/>
<feature type="transmembrane region" description="Helical" evidence="1">
    <location>
        <begin position="94"/>
        <end position="115"/>
    </location>
</feature>
<dbReference type="AlphaFoldDB" id="A0A4V2UUI8"/>
<keyword evidence="1" id="KW-1133">Transmembrane helix</keyword>
<feature type="transmembrane region" description="Helical" evidence="1">
    <location>
        <begin position="62"/>
        <end position="82"/>
    </location>
</feature>
<keyword evidence="1" id="KW-0812">Transmembrane</keyword>
<proteinExistence type="predicted"/>
<evidence type="ECO:0000259" key="2">
    <source>
        <dbReference type="Pfam" id="PF07670"/>
    </source>
</evidence>
<keyword evidence="4" id="KW-1185">Reference proteome</keyword>
<feature type="domain" description="Nucleoside transporter/FeoB GTPase Gate" evidence="2">
    <location>
        <begin position="18"/>
        <end position="108"/>
    </location>
</feature>
<dbReference type="InterPro" id="IPR011642">
    <property type="entry name" value="Gate_dom"/>
</dbReference>
<dbReference type="Proteomes" id="UP000294567">
    <property type="component" value="Unassembled WGS sequence"/>
</dbReference>
<gene>
    <name evidence="3" type="ORF">EDD65_10230</name>
</gene>
<dbReference type="EMBL" id="SMAE01000002">
    <property type="protein sequence ID" value="TCS91104.1"/>
    <property type="molecule type" value="Genomic_DNA"/>
</dbReference>
<evidence type="ECO:0000256" key="1">
    <source>
        <dbReference type="SAM" id="Phobius"/>
    </source>
</evidence>
<accession>A0A4V2UUI8</accession>
<protein>
    <submittedName>
        <fullName evidence="3">Nucleoside recognition protein</fullName>
    </submittedName>
</protein>